<dbReference type="EC" id="2.7.7.13" evidence="2"/>
<organism evidence="10 11">
    <name type="scientific">Glycomyces harbinensis</name>
    <dbReference type="NCBI Taxonomy" id="58114"/>
    <lineage>
        <taxon>Bacteria</taxon>
        <taxon>Bacillati</taxon>
        <taxon>Actinomycetota</taxon>
        <taxon>Actinomycetes</taxon>
        <taxon>Glycomycetales</taxon>
        <taxon>Glycomycetaceae</taxon>
        <taxon>Glycomyces</taxon>
    </lineage>
</organism>
<dbReference type="CDD" id="cd02509">
    <property type="entry name" value="GDP-M1P_Guanylyltransferase"/>
    <property type="match status" value="1"/>
</dbReference>
<accession>A0A1G6UQG8</accession>
<evidence type="ECO:0000259" key="9">
    <source>
        <dbReference type="Pfam" id="PF22640"/>
    </source>
</evidence>
<keyword evidence="6" id="KW-0342">GTP-binding</keyword>
<dbReference type="AlphaFoldDB" id="A0A1G6UQG8"/>
<dbReference type="EMBL" id="FNAD01000004">
    <property type="protein sequence ID" value="SDD43551.1"/>
    <property type="molecule type" value="Genomic_DNA"/>
</dbReference>
<gene>
    <name evidence="10" type="ORF">SAMN05216270_10411</name>
</gene>
<dbReference type="FunFam" id="3.90.550.10:FF:000046">
    <property type="entry name" value="Mannose-1-phosphate guanylyltransferase (GDP)"/>
    <property type="match status" value="1"/>
</dbReference>
<dbReference type="Pfam" id="PF00483">
    <property type="entry name" value="NTP_transferase"/>
    <property type="match status" value="1"/>
</dbReference>
<dbReference type="InterPro" id="IPR051161">
    <property type="entry name" value="Mannose-6P_isomerase_type2"/>
</dbReference>
<evidence type="ECO:0000256" key="2">
    <source>
        <dbReference type="ARBA" id="ARBA00012387"/>
    </source>
</evidence>
<evidence type="ECO:0000313" key="10">
    <source>
        <dbReference type="EMBL" id="SDD43551.1"/>
    </source>
</evidence>
<evidence type="ECO:0000256" key="6">
    <source>
        <dbReference type="ARBA" id="ARBA00023134"/>
    </source>
</evidence>
<evidence type="ECO:0000313" key="11">
    <source>
        <dbReference type="Proteomes" id="UP000198949"/>
    </source>
</evidence>
<protein>
    <recommendedName>
        <fullName evidence="2">mannose-1-phosphate guanylyltransferase</fullName>
        <ecNumber evidence="2">2.7.7.13</ecNumber>
    </recommendedName>
</protein>
<keyword evidence="3 10" id="KW-0808">Transferase</keyword>
<dbReference type="GO" id="GO:0005525">
    <property type="term" value="F:GTP binding"/>
    <property type="evidence" value="ECO:0007669"/>
    <property type="project" value="UniProtKB-KW"/>
</dbReference>
<dbReference type="SUPFAM" id="SSF159283">
    <property type="entry name" value="Guanosine diphospho-D-mannose pyrophosphorylase/mannose-6-phosphate isomerase linker domain"/>
    <property type="match status" value="1"/>
</dbReference>
<dbReference type="SUPFAM" id="SSF53448">
    <property type="entry name" value="Nucleotide-diphospho-sugar transferases"/>
    <property type="match status" value="1"/>
</dbReference>
<keyword evidence="11" id="KW-1185">Reference proteome</keyword>
<evidence type="ECO:0000256" key="1">
    <source>
        <dbReference type="ARBA" id="ARBA00006115"/>
    </source>
</evidence>
<evidence type="ECO:0000259" key="8">
    <source>
        <dbReference type="Pfam" id="PF00483"/>
    </source>
</evidence>
<dbReference type="PANTHER" id="PTHR46390:SF1">
    <property type="entry name" value="MANNOSE-1-PHOSPHATE GUANYLYLTRANSFERASE"/>
    <property type="match status" value="1"/>
</dbReference>
<comment type="catalytic activity">
    <reaction evidence="7">
        <text>alpha-D-mannose 1-phosphate + GTP + H(+) = GDP-alpha-D-mannose + diphosphate</text>
        <dbReference type="Rhea" id="RHEA:15229"/>
        <dbReference type="ChEBI" id="CHEBI:15378"/>
        <dbReference type="ChEBI" id="CHEBI:33019"/>
        <dbReference type="ChEBI" id="CHEBI:37565"/>
        <dbReference type="ChEBI" id="CHEBI:57527"/>
        <dbReference type="ChEBI" id="CHEBI:58409"/>
        <dbReference type="EC" id="2.7.7.13"/>
    </reaction>
</comment>
<dbReference type="InterPro" id="IPR049577">
    <property type="entry name" value="GMPP_N"/>
</dbReference>
<dbReference type="InterPro" id="IPR005835">
    <property type="entry name" value="NTP_transferase_dom"/>
</dbReference>
<dbReference type="Pfam" id="PF22640">
    <property type="entry name" value="ManC_GMP_beta-helix"/>
    <property type="match status" value="1"/>
</dbReference>
<dbReference type="Proteomes" id="UP000198949">
    <property type="component" value="Unassembled WGS sequence"/>
</dbReference>
<dbReference type="STRING" id="58114.SAMN05216270_10411"/>
<dbReference type="OrthoDB" id="9806359at2"/>
<keyword evidence="4 10" id="KW-0548">Nucleotidyltransferase</keyword>
<dbReference type="InterPro" id="IPR029044">
    <property type="entry name" value="Nucleotide-diphossugar_trans"/>
</dbReference>
<dbReference type="PANTHER" id="PTHR46390">
    <property type="entry name" value="MANNOSE-1-PHOSPHATE GUANYLYLTRANSFERASE"/>
    <property type="match status" value="1"/>
</dbReference>
<proteinExistence type="inferred from homology"/>
<dbReference type="Gene3D" id="3.90.550.10">
    <property type="entry name" value="Spore Coat Polysaccharide Biosynthesis Protein SpsA, Chain A"/>
    <property type="match status" value="1"/>
</dbReference>
<dbReference type="GO" id="GO:0004475">
    <property type="term" value="F:mannose-1-phosphate guanylyltransferase (GTP) activity"/>
    <property type="evidence" value="ECO:0007669"/>
    <property type="project" value="UniProtKB-EC"/>
</dbReference>
<evidence type="ECO:0000256" key="3">
    <source>
        <dbReference type="ARBA" id="ARBA00022679"/>
    </source>
</evidence>
<comment type="similarity">
    <text evidence="1">Belongs to the mannose-6-phosphate isomerase type 2 family.</text>
</comment>
<evidence type="ECO:0000256" key="5">
    <source>
        <dbReference type="ARBA" id="ARBA00022741"/>
    </source>
</evidence>
<keyword evidence="5" id="KW-0547">Nucleotide-binding</keyword>
<feature type="domain" description="Nucleotidyl transferase" evidence="8">
    <location>
        <begin position="4"/>
        <end position="281"/>
    </location>
</feature>
<feature type="domain" description="MannoseP isomerase/GMP-like beta-helix" evidence="9">
    <location>
        <begin position="304"/>
        <end position="353"/>
    </location>
</feature>
<sequence length="362" mass="38602">MLHAVVPAGGSGTRLWPLSRAQRPKFLLPLTGTDSSLLQSTVERVRLLSDPDRVYVVTGAAHAVDVARQLPEVPGDNILVEPSPRDSAAAISLAAAVIAEREPDAVMGSFAADHLVRDGEAFAKTVERAMELAETGLLMTIGINPTGPDTGLGYLRLGAPVGPGYQLEAFVEKPDQVSAVEYVSAGNYLWNAGMFVWRVDVFLAELARHRPALHDAVRTLAAAWDSTGREALFSQLWPTLEKISIDYAVMEPAAAAGKVGVVPGDFDWHDVGDYDTLGQVLKAADKVGNVVVEPHGSGEALLTESKRNVVVPAGGRLVAAIGVDDMIIVDTPDALLVCPRDRAQEVKALVEELKQAKRTDLV</sequence>
<dbReference type="InterPro" id="IPR054566">
    <property type="entry name" value="ManC/GMP-like_b-helix"/>
</dbReference>
<reference evidence="11" key="1">
    <citation type="submission" date="2016-10" db="EMBL/GenBank/DDBJ databases">
        <authorList>
            <person name="Varghese N."/>
            <person name="Submissions S."/>
        </authorList>
    </citation>
    <scope>NUCLEOTIDE SEQUENCE [LARGE SCALE GENOMIC DNA]</scope>
    <source>
        <strain evidence="11">CGMCC 4.3516</strain>
    </source>
</reference>
<evidence type="ECO:0000256" key="4">
    <source>
        <dbReference type="ARBA" id="ARBA00022695"/>
    </source>
</evidence>
<evidence type="ECO:0000256" key="7">
    <source>
        <dbReference type="ARBA" id="ARBA00047343"/>
    </source>
</evidence>
<dbReference type="GO" id="GO:0009298">
    <property type="term" value="P:GDP-mannose biosynthetic process"/>
    <property type="evidence" value="ECO:0007669"/>
    <property type="project" value="TreeGrafter"/>
</dbReference>
<name>A0A1G6UQG8_9ACTN</name>
<dbReference type="RefSeq" id="WP_091031680.1">
    <property type="nucleotide sequence ID" value="NZ_FNAD01000004.1"/>
</dbReference>